<keyword evidence="3" id="KW-1185">Reference proteome</keyword>
<dbReference type="HOGENOM" id="CLU_004712_0_0_1"/>
<feature type="region of interest" description="Disordered" evidence="1">
    <location>
        <begin position="541"/>
        <end position="646"/>
    </location>
</feature>
<feature type="compositionally biased region" description="Basic and acidic residues" evidence="1">
    <location>
        <begin position="205"/>
        <end position="214"/>
    </location>
</feature>
<feature type="compositionally biased region" description="Basic and acidic residues" evidence="1">
    <location>
        <begin position="14"/>
        <end position="28"/>
    </location>
</feature>
<dbReference type="PANTHER" id="PTHR34367:SF1">
    <property type="entry name" value="OS04G0528600 PROTEIN"/>
    <property type="match status" value="1"/>
</dbReference>
<organism evidence="2">
    <name type="scientific">Oryza nivara</name>
    <name type="common">Indian wild rice</name>
    <name type="synonym">Oryza sativa f. spontanea</name>
    <dbReference type="NCBI Taxonomy" id="4536"/>
    <lineage>
        <taxon>Eukaryota</taxon>
        <taxon>Viridiplantae</taxon>
        <taxon>Streptophyta</taxon>
        <taxon>Embryophyta</taxon>
        <taxon>Tracheophyta</taxon>
        <taxon>Spermatophyta</taxon>
        <taxon>Magnoliopsida</taxon>
        <taxon>Liliopsida</taxon>
        <taxon>Poales</taxon>
        <taxon>Poaceae</taxon>
        <taxon>BOP clade</taxon>
        <taxon>Oryzoideae</taxon>
        <taxon>Oryzeae</taxon>
        <taxon>Oryzinae</taxon>
        <taxon>Oryza</taxon>
    </lineage>
</organism>
<reference evidence="2" key="2">
    <citation type="submission" date="2018-04" db="EMBL/GenBank/DDBJ databases">
        <title>OnivRS2 (Oryza nivara Reference Sequence Version 2).</title>
        <authorList>
            <person name="Zhang J."/>
            <person name="Kudrna D."/>
            <person name="Lee S."/>
            <person name="Talag J."/>
            <person name="Rajasekar S."/>
            <person name="Welchert J."/>
            <person name="Hsing Y.-I."/>
            <person name="Wing R.A."/>
        </authorList>
    </citation>
    <scope>NUCLEOTIDE SEQUENCE [LARGE SCALE GENOMIC DNA]</scope>
    <source>
        <strain evidence="2">SL10</strain>
    </source>
</reference>
<feature type="region of interest" description="Disordered" evidence="1">
    <location>
        <begin position="83"/>
        <end position="397"/>
    </location>
</feature>
<feature type="compositionally biased region" description="Low complexity" evidence="1">
    <location>
        <begin position="109"/>
        <end position="121"/>
    </location>
</feature>
<dbReference type="AlphaFoldDB" id="A0A0E0H3E4"/>
<dbReference type="InterPro" id="IPR040412">
    <property type="entry name" value="At1g65710-like"/>
</dbReference>
<feature type="compositionally biased region" description="Polar residues" evidence="1">
    <location>
        <begin position="327"/>
        <end position="339"/>
    </location>
</feature>
<dbReference type="Proteomes" id="UP000006591">
    <property type="component" value="Chromosome 4"/>
</dbReference>
<evidence type="ECO:0000256" key="1">
    <source>
        <dbReference type="SAM" id="MobiDB-lite"/>
    </source>
</evidence>
<name>A0A0E0H3E4_ORYNI</name>
<dbReference type="STRING" id="4536.A0A0E0H3E4"/>
<feature type="region of interest" description="Disordered" evidence="1">
    <location>
        <begin position="1"/>
        <end position="67"/>
    </location>
</feature>
<dbReference type="OMA" id="TRRTHCI"/>
<feature type="compositionally biased region" description="Basic and acidic residues" evidence="1">
    <location>
        <begin position="482"/>
        <end position="491"/>
    </location>
</feature>
<sequence>MGLCFSKKQQVRRRREEQQQPPCHEARKAGGGKKAGAKEVAIVPEAAKKAPPPRKAVPKAEEPAADKRTVFVVKAAAAAAAAEVAASASGEAADEEAKRPAPEEEEAKPVVVSRVPVRTSSCTKEEVDAILIQCGRLSRSSSTSGKVASGEGGGGHRRYSGSKRSYDFDRERRGGGGGGVDDDCDWERQGAAVSRPSPRRRTPERKRSGSHERSGGSGSRRVSRSPGRRADSVPATASGERASRQQPGKMVSVPAREKGRAPSPVPAASGKRYPSPRSNSPARAGAAGNENAAAQLAHGPSLSRSSSRKAEHSPYRRNPMAELDENTLGNHHSCNNNGRPQKKPTESGGALPQKVAERAKDQVAASRTAAKEKQEIVEVPVASSDTKGGNSGRMKATHSVSIVAESVVNQKGRSSRRSSHDFDNNCNSYASLLLEDIQNYHQQSTGSAAAPAPAFSLPACVSKACSILEAVADLNSSSSENKSFELDRSANDKCSANGRYGDGKVAGGGTLVVESEVVVKDDLMEPSLHKYVSVRDIRGEAEPQESAGSNSFAGNAWTPSWEPSSVDSTDRTWTASQSNNGDEVEQLSSGAVSPLELSWQGKQKLPSQEPSGGGRSRVGPTGNAQRGRSAHRGGGGAVNARSDVRAAPVPAQGDVASLFRSMSRSQSTIVQEVKKNLVDTSSVNFHNPIKRIIGDYGFNSLLMFDNAYVPNKFASWIANHVDVKSSQIVLKDKVIAINKECVHHILGLPIGGMEFPTDCDAGKPFILSKFGKSALPSVRFFGDKFIRKETLSDDEVITSFLIVAMACFLCPNSSLVPSTKYLTVFENVDELRSYDWSKFVYEWMMTSIKKIQKFSTLGGCWFLWAVLYLDYVEFGDKNVPIGFPRISHWKNNMITLYSDLDKVDEENFGLRPIKDFNDTTYFKVVPPENRINTFRDKLESAIGTMLPAFIKEKICSMVVSHCSANHIVDSESCEDIAINIMLLLCEHAGSRDGGDPDENLIFDDINPGFQPNYAIDVENEIPCDAHNNGSTKKSVASKANETSFRHTPSHDKELGVNDDSVIVSKSAVRFSLSPNFEKDQGLLTPEVGYANNSNSRFEHSRSGL</sequence>
<feature type="region of interest" description="Disordered" evidence="1">
    <location>
        <begin position="479"/>
        <end position="499"/>
    </location>
</feature>
<accession>A0A0E0H3E4</accession>
<reference evidence="2" key="1">
    <citation type="submission" date="2015-04" db="UniProtKB">
        <authorList>
            <consortium name="EnsemblPlants"/>
        </authorList>
    </citation>
    <scope>IDENTIFICATION</scope>
    <source>
        <strain evidence="2">SL10</strain>
    </source>
</reference>
<dbReference type="PANTHER" id="PTHR34367">
    <property type="entry name" value="OS02G0734667 PROTEIN"/>
    <property type="match status" value="1"/>
</dbReference>
<feature type="compositionally biased region" description="Basic and acidic residues" evidence="1">
    <location>
        <begin position="58"/>
        <end position="67"/>
    </location>
</feature>
<protein>
    <recommendedName>
        <fullName evidence="4">Aminotransferase-like plant mobile domain-containing protein</fullName>
    </recommendedName>
</protein>
<feature type="compositionally biased region" description="Polar residues" evidence="1">
    <location>
        <begin position="546"/>
        <end position="591"/>
    </location>
</feature>
<dbReference type="Gramene" id="ONIVA04G17630.1">
    <property type="protein sequence ID" value="ONIVA04G17630.1"/>
    <property type="gene ID" value="ONIVA04G17630"/>
</dbReference>
<dbReference type="EnsemblPlants" id="ONIVA04G17630.1">
    <property type="protein sequence ID" value="ONIVA04G17630.1"/>
    <property type="gene ID" value="ONIVA04G17630"/>
</dbReference>
<feature type="region of interest" description="Disordered" evidence="1">
    <location>
        <begin position="1026"/>
        <end position="1057"/>
    </location>
</feature>
<dbReference type="eggNOG" id="ENOG502QUM1">
    <property type="taxonomic scope" value="Eukaryota"/>
</dbReference>
<feature type="compositionally biased region" description="Polar residues" evidence="1">
    <location>
        <begin position="1027"/>
        <end position="1046"/>
    </location>
</feature>
<evidence type="ECO:0008006" key="4">
    <source>
        <dbReference type="Google" id="ProtNLM"/>
    </source>
</evidence>
<evidence type="ECO:0000313" key="3">
    <source>
        <dbReference type="Proteomes" id="UP000006591"/>
    </source>
</evidence>
<proteinExistence type="predicted"/>
<feature type="compositionally biased region" description="Low complexity" evidence="1">
    <location>
        <begin position="282"/>
        <end position="297"/>
    </location>
</feature>
<evidence type="ECO:0000313" key="2">
    <source>
        <dbReference type="EnsemblPlants" id="ONIVA04G17630.1"/>
    </source>
</evidence>
<feature type="compositionally biased region" description="Basic and acidic residues" evidence="1">
    <location>
        <begin position="164"/>
        <end position="174"/>
    </location>
</feature>